<feature type="domain" description="OmpA-like" evidence="5">
    <location>
        <begin position="98"/>
        <end position="215"/>
    </location>
</feature>
<protein>
    <submittedName>
        <fullName evidence="6">OmpA family protein</fullName>
    </submittedName>
</protein>
<accession>A0ABP6UL21</accession>
<dbReference type="EMBL" id="BAABCW010000010">
    <property type="protein sequence ID" value="GAA3511006.1"/>
    <property type="molecule type" value="Genomic_DNA"/>
</dbReference>
<keyword evidence="3" id="KW-0998">Cell outer membrane</keyword>
<dbReference type="PROSITE" id="PS51123">
    <property type="entry name" value="OMPA_2"/>
    <property type="match status" value="1"/>
</dbReference>
<sequence>MMKSQKNNHTWIYLLATLIIVATSCKSLQKAEVGAMVGGTVGAIGGSLIDTGDNDYGTLLGGTLGTALGGYIGSKMDQQVKQIEEELPSVAVEKVEEKIYVVFNESNGVYFDSNKYDLNISSKEALQKFSNILIEYPETKILIAGHTDNVGNDEANLTLSKKRAEAVRDFLIIQGADKDRFTIKYFGEYEPKFTNDTPEGREGNRRVEVTITPNAVVKN</sequence>
<evidence type="ECO:0000256" key="1">
    <source>
        <dbReference type="ARBA" id="ARBA00004442"/>
    </source>
</evidence>
<dbReference type="CDD" id="cd07185">
    <property type="entry name" value="OmpA_C-like"/>
    <property type="match status" value="1"/>
</dbReference>
<proteinExistence type="predicted"/>
<dbReference type="InterPro" id="IPR036737">
    <property type="entry name" value="OmpA-like_sf"/>
</dbReference>
<reference evidence="7" key="1">
    <citation type="journal article" date="2019" name="Int. J. Syst. Evol. Microbiol.">
        <title>The Global Catalogue of Microorganisms (GCM) 10K type strain sequencing project: providing services to taxonomists for standard genome sequencing and annotation.</title>
        <authorList>
            <consortium name="The Broad Institute Genomics Platform"/>
            <consortium name="The Broad Institute Genome Sequencing Center for Infectious Disease"/>
            <person name="Wu L."/>
            <person name="Ma J."/>
        </authorList>
    </citation>
    <scope>NUCLEOTIDE SEQUENCE [LARGE SCALE GENOMIC DNA]</scope>
    <source>
        <strain evidence="7">JCM 17106</strain>
    </source>
</reference>
<organism evidence="6 7">
    <name type="scientific">Aquimarina addita</name>
    <dbReference type="NCBI Taxonomy" id="870485"/>
    <lineage>
        <taxon>Bacteria</taxon>
        <taxon>Pseudomonadati</taxon>
        <taxon>Bacteroidota</taxon>
        <taxon>Flavobacteriia</taxon>
        <taxon>Flavobacteriales</taxon>
        <taxon>Flavobacteriaceae</taxon>
        <taxon>Aquimarina</taxon>
    </lineage>
</organism>
<evidence type="ECO:0000256" key="2">
    <source>
        <dbReference type="ARBA" id="ARBA00023136"/>
    </source>
</evidence>
<keyword evidence="2 4" id="KW-0472">Membrane</keyword>
<dbReference type="InterPro" id="IPR006664">
    <property type="entry name" value="OMP_bac"/>
</dbReference>
<gene>
    <name evidence="6" type="ORF">GCM10022393_25880</name>
</gene>
<evidence type="ECO:0000256" key="4">
    <source>
        <dbReference type="PROSITE-ProRule" id="PRU00473"/>
    </source>
</evidence>
<dbReference type="InterPro" id="IPR039567">
    <property type="entry name" value="Gly-zipper"/>
</dbReference>
<dbReference type="PRINTS" id="PR01023">
    <property type="entry name" value="NAFLGMOTY"/>
</dbReference>
<dbReference type="PANTHER" id="PTHR30329:SF21">
    <property type="entry name" value="LIPOPROTEIN YIAD-RELATED"/>
    <property type="match status" value="1"/>
</dbReference>
<keyword evidence="7" id="KW-1185">Reference proteome</keyword>
<dbReference type="Pfam" id="PF13488">
    <property type="entry name" value="Gly-zipper_Omp"/>
    <property type="match status" value="1"/>
</dbReference>
<dbReference type="InterPro" id="IPR050330">
    <property type="entry name" value="Bact_OuterMem_StrucFunc"/>
</dbReference>
<evidence type="ECO:0000259" key="5">
    <source>
        <dbReference type="PROSITE" id="PS51123"/>
    </source>
</evidence>
<dbReference type="PRINTS" id="PR01021">
    <property type="entry name" value="OMPADOMAIN"/>
</dbReference>
<dbReference type="Gene3D" id="3.30.1330.60">
    <property type="entry name" value="OmpA-like domain"/>
    <property type="match status" value="1"/>
</dbReference>
<dbReference type="PROSITE" id="PS51257">
    <property type="entry name" value="PROKAR_LIPOPROTEIN"/>
    <property type="match status" value="1"/>
</dbReference>
<evidence type="ECO:0000313" key="6">
    <source>
        <dbReference type="EMBL" id="GAA3511006.1"/>
    </source>
</evidence>
<dbReference type="Proteomes" id="UP001500459">
    <property type="component" value="Unassembled WGS sequence"/>
</dbReference>
<dbReference type="RefSeq" id="WP_344928029.1">
    <property type="nucleotide sequence ID" value="NZ_BAABCW010000010.1"/>
</dbReference>
<dbReference type="PANTHER" id="PTHR30329">
    <property type="entry name" value="STATOR ELEMENT OF FLAGELLAR MOTOR COMPLEX"/>
    <property type="match status" value="1"/>
</dbReference>
<evidence type="ECO:0000256" key="3">
    <source>
        <dbReference type="ARBA" id="ARBA00023237"/>
    </source>
</evidence>
<name>A0ABP6UL21_9FLAO</name>
<dbReference type="InterPro" id="IPR006665">
    <property type="entry name" value="OmpA-like"/>
</dbReference>
<comment type="caution">
    <text evidence="6">The sequence shown here is derived from an EMBL/GenBank/DDBJ whole genome shotgun (WGS) entry which is preliminary data.</text>
</comment>
<dbReference type="SUPFAM" id="SSF103088">
    <property type="entry name" value="OmpA-like"/>
    <property type="match status" value="1"/>
</dbReference>
<comment type="subcellular location">
    <subcellularLocation>
        <location evidence="1">Cell outer membrane</location>
    </subcellularLocation>
</comment>
<dbReference type="Pfam" id="PF00691">
    <property type="entry name" value="OmpA"/>
    <property type="match status" value="1"/>
</dbReference>
<evidence type="ECO:0000313" key="7">
    <source>
        <dbReference type="Proteomes" id="UP001500459"/>
    </source>
</evidence>